<dbReference type="AlphaFoldDB" id="A0A1X9LM31"/>
<sequence length="66" mass="7102">MSYSPSSGRETERAQADPADSKALDDDDIDQDAVKSLPGEGGPDDVGDIEVDVEEIRTRIAERGRP</sequence>
<feature type="compositionally biased region" description="Basic and acidic residues" evidence="1">
    <location>
        <begin position="9"/>
        <end position="24"/>
    </location>
</feature>
<accession>A0A1X9LM31</accession>
<keyword evidence="3" id="KW-1185">Reference proteome</keyword>
<dbReference type="Proteomes" id="UP000192775">
    <property type="component" value="Chromosome"/>
</dbReference>
<evidence type="ECO:0000313" key="2">
    <source>
        <dbReference type="EMBL" id="ARJ06167.1"/>
    </source>
</evidence>
<evidence type="ECO:0000256" key="1">
    <source>
        <dbReference type="SAM" id="MobiDB-lite"/>
    </source>
</evidence>
<name>A0A1X9LM31_9MICO</name>
<reference evidence="2 3" key="1">
    <citation type="submission" date="2017-04" db="EMBL/GenBank/DDBJ databases">
        <authorList>
            <person name="Afonso C.L."/>
            <person name="Miller P.J."/>
            <person name="Scott M.A."/>
            <person name="Spackman E."/>
            <person name="Goraichik I."/>
            <person name="Dimitrov K.M."/>
            <person name="Suarez D.L."/>
            <person name="Swayne D.E."/>
        </authorList>
    </citation>
    <scope>NUCLEOTIDE SEQUENCE [LARGE SCALE GENOMIC DNA]</scope>
    <source>
        <strain evidence="3">XA(T)</strain>
    </source>
</reference>
<protein>
    <submittedName>
        <fullName evidence="2">Uncharacterized protein</fullName>
    </submittedName>
</protein>
<organism evidence="2 3">
    <name type="scientific">Cnuibacter physcomitrellae</name>
    <dbReference type="NCBI Taxonomy" id="1619308"/>
    <lineage>
        <taxon>Bacteria</taxon>
        <taxon>Bacillati</taxon>
        <taxon>Actinomycetota</taxon>
        <taxon>Actinomycetes</taxon>
        <taxon>Micrococcales</taxon>
        <taxon>Microbacteriaceae</taxon>
        <taxon>Cnuibacter</taxon>
    </lineage>
</organism>
<evidence type="ECO:0000313" key="3">
    <source>
        <dbReference type="Proteomes" id="UP000192775"/>
    </source>
</evidence>
<feature type="region of interest" description="Disordered" evidence="1">
    <location>
        <begin position="1"/>
        <end position="51"/>
    </location>
</feature>
<dbReference type="KEGG" id="cphy:B5808_13770"/>
<proteinExistence type="predicted"/>
<feature type="compositionally biased region" description="Acidic residues" evidence="1">
    <location>
        <begin position="42"/>
        <end position="51"/>
    </location>
</feature>
<gene>
    <name evidence="2" type="ORF">B5808_13770</name>
</gene>
<dbReference type="EMBL" id="CP020715">
    <property type="protein sequence ID" value="ARJ06167.1"/>
    <property type="molecule type" value="Genomic_DNA"/>
</dbReference>